<dbReference type="InterPro" id="IPR036291">
    <property type="entry name" value="NAD(P)-bd_dom_sf"/>
</dbReference>
<evidence type="ECO:0000313" key="2">
    <source>
        <dbReference type="EMBL" id="OGZ07345.1"/>
    </source>
</evidence>
<dbReference type="EMBL" id="MHLL01000061">
    <property type="protein sequence ID" value="OGZ07345.1"/>
    <property type="molecule type" value="Genomic_DNA"/>
</dbReference>
<dbReference type="Pfam" id="PF03435">
    <property type="entry name" value="Sacchrp_dh_NADP"/>
    <property type="match status" value="1"/>
</dbReference>
<gene>
    <name evidence="2" type="ORF">A3D65_00770</name>
</gene>
<evidence type="ECO:0000259" key="1">
    <source>
        <dbReference type="Pfam" id="PF03435"/>
    </source>
</evidence>
<dbReference type="Proteomes" id="UP000177996">
    <property type="component" value="Unassembled WGS sequence"/>
</dbReference>
<comment type="caution">
    <text evidence="2">The sequence shown here is derived from an EMBL/GenBank/DDBJ whole genome shotgun (WGS) entry which is preliminary data.</text>
</comment>
<dbReference type="InterPro" id="IPR005097">
    <property type="entry name" value="Sacchrp_dh_NADP-bd"/>
</dbReference>
<feature type="domain" description="Saccharopine dehydrogenase NADP binding" evidence="1">
    <location>
        <begin position="3"/>
        <end position="126"/>
    </location>
</feature>
<sequence>MKVFIVGSGATGSVTAKLLAGFANIKKVIVGDVNEKNAKKFLVPDPKVEFKIIDASKKEEMAPLTDGVTILINAASPNLNKQLMETALDAGAHYLDMASSGDGVSIETTQPFSYDERFKEKGLVALLNASASPGVTNLMVGELASGLKHVEYIKIRILEDVRADVPLTAWSKEVAFDEFTELPYYWDGKQFATKDNFDDEEVFDFPAPFINTKCYMIAQEDIATIPRFIKTKYVDFKAGGSEIEFARTLFQLGLMKKRPIKVADLMVSPYQFLVKVWPEVPGIEETKKLVEAEKLHDAHFWASVEVSGTEAVRMENLTSKEATTYHKKKTLRSYILFPHQAEINKIYPGANYVSYAAGLSAAIFAETIPSLAKKGVYPLEAMELKDCDAIIGKLRKHGVKIEIGDVKMQFLPQPPRA</sequence>
<dbReference type="Gene3D" id="3.40.50.720">
    <property type="entry name" value="NAD(P)-binding Rossmann-like Domain"/>
    <property type="match status" value="1"/>
</dbReference>
<dbReference type="SUPFAM" id="SSF51735">
    <property type="entry name" value="NAD(P)-binding Rossmann-fold domains"/>
    <property type="match status" value="1"/>
</dbReference>
<reference evidence="2 3" key="1">
    <citation type="journal article" date="2016" name="Nat. Commun.">
        <title>Thousands of microbial genomes shed light on interconnected biogeochemical processes in an aquifer system.</title>
        <authorList>
            <person name="Anantharaman K."/>
            <person name="Brown C.T."/>
            <person name="Hug L.A."/>
            <person name="Sharon I."/>
            <person name="Castelle C.J."/>
            <person name="Probst A.J."/>
            <person name="Thomas B.C."/>
            <person name="Singh A."/>
            <person name="Wilkins M.J."/>
            <person name="Karaoz U."/>
            <person name="Brodie E.L."/>
            <person name="Williams K.H."/>
            <person name="Hubbard S.S."/>
            <person name="Banfield J.F."/>
        </authorList>
    </citation>
    <scope>NUCLEOTIDE SEQUENCE [LARGE SCALE GENOMIC DNA]</scope>
</reference>
<dbReference type="PANTHER" id="PTHR43796">
    <property type="entry name" value="CARBOXYNORSPERMIDINE SYNTHASE"/>
    <property type="match status" value="1"/>
</dbReference>
<dbReference type="Gene3D" id="3.30.360.10">
    <property type="entry name" value="Dihydrodipicolinate Reductase, domain 2"/>
    <property type="match status" value="1"/>
</dbReference>
<name>A0A1G2D128_9BACT</name>
<protein>
    <recommendedName>
        <fullName evidence="1">Saccharopine dehydrogenase NADP binding domain-containing protein</fullName>
    </recommendedName>
</protein>
<dbReference type="PANTHER" id="PTHR43796:SF2">
    <property type="entry name" value="CARBOXYNORSPERMIDINE SYNTHASE"/>
    <property type="match status" value="1"/>
</dbReference>
<proteinExistence type="predicted"/>
<dbReference type="AlphaFoldDB" id="A0A1G2D128"/>
<organism evidence="2 3">
    <name type="scientific">Candidatus Lloydbacteria bacterium RIFCSPHIGHO2_02_FULL_50_13</name>
    <dbReference type="NCBI Taxonomy" id="1798661"/>
    <lineage>
        <taxon>Bacteria</taxon>
        <taxon>Candidatus Lloydiibacteriota</taxon>
    </lineage>
</organism>
<dbReference type="STRING" id="1798661.A3D65_00770"/>
<accession>A0A1G2D128</accession>
<evidence type="ECO:0000313" key="3">
    <source>
        <dbReference type="Proteomes" id="UP000177996"/>
    </source>
</evidence>